<feature type="transmembrane region" description="Helical" evidence="2">
    <location>
        <begin position="71"/>
        <end position="88"/>
    </location>
</feature>
<keyword evidence="2" id="KW-0812">Transmembrane</keyword>
<feature type="compositionally biased region" description="Polar residues" evidence="1">
    <location>
        <begin position="108"/>
        <end position="118"/>
    </location>
</feature>
<accession>A0A7J8KBG1</accession>
<keyword evidence="2" id="KW-0472">Membrane</keyword>
<proteinExistence type="predicted"/>
<feature type="region of interest" description="Disordered" evidence="1">
    <location>
        <begin position="104"/>
        <end position="132"/>
    </location>
</feature>
<name>A0A7J8KBG1_ROUAE</name>
<sequence length="132" mass="14583">MFSTLHNMGWPNTWHTTITEDIGSNLLSAYTHSLREDIICHAGSHAGCTREQNNPRRGLGGKFCNNKSCPLVFTGCCGWLVWIILWAGKKVKHVRLRIECSEAGSPGKGTNHTGSHSQWLEDVSDGSGRIYS</sequence>
<dbReference type="EMBL" id="JACASE010000001">
    <property type="protein sequence ID" value="KAF6506178.1"/>
    <property type="molecule type" value="Genomic_DNA"/>
</dbReference>
<dbReference type="Proteomes" id="UP000593571">
    <property type="component" value="Unassembled WGS sequence"/>
</dbReference>
<evidence type="ECO:0000256" key="1">
    <source>
        <dbReference type="SAM" id="MobiDB-lite"/>
    </source>
</evidence>
<protein>
    <submittedName>
        <fullName evidence="3">Uncharacterized protein</fullName>
    </submittedName>
</protein>
<reference evidence="3 4" key="1">
    <citation type="journal article" date="2020" name="Nature">
        <title>Six reference-quality genomes reveal evolution of bat adaptations.</title>
        <authorList>
            <person name="Jebb D."/>
            <person name="Huang Z."/>
            <person name="Pippel M."/>
            <person name="Hughes G.M."/>
            <person name="Lavrichenko K."/>
            <person name="Devanna P."/>
            <person name="Winkler S."/>
            <person name="Jermiin L.S."/>
            <person name="Skirmuntt E.C."/>
            <person name="Katzourakis A."/>
            <person name="Burkitt-Gray L."/>
            <person name="Ray D.A."/>
            <person name="Sullivan K.A.M."/>
            <person name="Roscito J.G."/>
            <person name="Kirilenko B.M."/>
            <person name="Davalos L.M."/>
            <person name="Corthals A.P."/>
            <person name="Power M.L."/>
            <person name="Jones G."/>
            <person name="Ransome R.D."/>
            <person name="Dechmann D.K.N."/>
            <person name="Locatelli A.G."/>
            <person name="Puechmaille S.J."/>
            <person name="Fedrigo O."/>
            <person name="Jarvis E.D."/>
            <person name="Hiller M."/>
            <person name="Vernes S.C."/>
            <person name="Myers E.W."/>
            <person name="Teeling E.C."/>
        </authorList>
    </citation>
    <scope>NUCLEOTIDE SEQUENCE [LARGE SCALE GENOMIC DNA]</scope>
    <source>
        <strain evidence="3">MRouAeg1</strain>
        <tissue evidence="3">Muscle</tissue>
    </source>
</reference>
<keyword evidence="4" id="KW-1185">Reference proteome</keyword>
<keyword evidence="2" id="KW-1133">Transmembrane helix</keyword>
<evidence type="ECO:0000313" key="4">
    <source>
        <dbReference type="Proteomes" id="UP000593571"/>
    </source>
</evidence>
<gene>
    <name evidence="3" type="ORF">HJG63_007988</name>
</gene>
<evidence type="ECO:0000256" key="2">
    <source>
        <dbReference type="SAM" id="Phobius"/>
    </source>
</evidence>
<organism evidence="3 4">
    <name type="scientific">Rousettus aegyptiacus</name>
    <name type="common">Egyptian fruit bat</name>
    <name type="synonym">Pteropus aegyptiacus</name>
    <dbReference type="NCBI Taxonomy" id="9407"/>
    <lineage>
        <taxon>Eukaryota</taxon>
        <taxon>Metazoa</taxon>
        <taxon>Chordata</taxon>
        <taxon>Craniata</taxon>
        <taxon>Vertebrata</taxon>
        <taxon>Euteleostomi</taxon>
        <taxon>Mammalia</taxon>
        <taxon>Eutheria</taxon>
        <taxon>Laurasiatheria</taxon>
        <taxon>Chiroptera</taxon>
        <taxon>Yinpterochiroptera</taxon>
        <taxon>Pteropodoidea</taxon>
        <taxon>Pteropodidae</taxon>
        <taxon>Rousettinae</taxon>
        <taxon>Rousettus</taxon>
    </lineage>
</organism>
<comment type="caution">
    <text evidence="3">The sequence shown here is derived from an EMBL/GenBank/DDBJ whole genome shotgun (WGS) entry which is preliminary data.</text>
</comment>
<dbReference type="AlphaFoldDB" id="A0A7J8KBG1"/>
<evidence type="ECO:0000313" key="3">
    <source>
        <dbReference type="EMBL" id="KAF6506178.1"/>
    </source>
</evidence>